<protein>
    <submittedName>
        <fullName evidence="3">Transcriptional regulator, ArsR family</fullName>
    </submittedName>
</protein>
<dbReference type="PRINTS" id="PR00778">
    <property type="entry name" value="HTHARSR"/>
</dbReference>
<dbReference type="GO" id="GO:0003677">
    <property type="term" value="F:DNA binding"/>
    <property type="evidence" value="ECO:0007669"/>
    <property type="project" value="UniProtKB-KW"/>
</dbReference>
<dbReference type="Proteomes" id="UP000010119">
    <property type="component" value="Unassembled WGS sequence"/>
</dbReference>
<dbReference type="InterPro" id="IPR036390">
    <property type="entry name" value="WH_DNA-bd_sf"/>
</dbReference>
<comment type="caution">
    <text evidence="3">The sequence shown here is derived from an EMBL/GenBank/DDBJ whole genome shotgun (WGS) entry which is preliminary data.</text>
</comment>
<feature type="domain" description="HTH arsR-type" evidence="2">
    <location>
        <begin position="11"/>
        <end position="106"/>
    </location>
</feature>
<organism evidence="3 4">
    <name type="scientific">Listeria grayi DSM 20601</name>
    <dbReference type="NCBI Taxonomy" id="525367"/>
    <lineage>
        <taxon>Bacteria</taxon>
        <taxon>Bacillati</taxon>
        <taxon>Bacillota</taxon>
        <taxon>Bacilli</taxon>
        <taxon>Bacillales</taxon>
        <taxon>Listeriaceae</taxon>
        <taxon>Listeria</taxon>
    </lineage>
</organism>
<accession>D7UZD3</accession>
<dbReference type="GO" id="GO:0032791">
    <property type="term" value="F:lead ion binding"/>
    <property type="evidence" value="ECO:0007669"/>
    <property type="project" value="TreeGrafter"/>
</dbReference>
<dbReference type="GO" id="GO:0046686">
    <property type="term" value="P:response to cadmium ion"/>
    <property type="evidence" value="ECO:0007669"/>
    <property type="project" value="TreeGrafter"/>
</dbReference>
<dbReference type="HOGENOM" id="CLU_077964_0_1_9"/>
<dbReference type="GO" id="GO:0010288">
    <property type="term" value="P:response to lead ion"/>
    <property type="evidence" value="ECO:0007669"/>
    <property type="project" value="TreeGrafter"/>
</dbReference>
<dbReference type="SUPFAM" id="SSF46785">
    <property type="entry name" value="Winged helix' DNA-binding domain"/>
    <property type="match status" value="1"/>
</dbReference>
<dbReference type="EMBL" id="ACCR02000005">
    <property type="protein sequence ID" value="EFI83700.1"/>
    <property type="molecule type" value="Genomic_DNA"/>
</dbReference>
<dbReference type="STRING" id="525367.HMPREF0556_12385"/>
<dbReference type="PANTHER" id="PTHR39168">
    <property type="entry name" value="TRANSCRIPTIONAL REGULATOR-RELATED"/>
    <property type="match status" value="1"/>
</dbReference>
<sequence length="233" mass="27014">MHIEVSKGGLFLEIKEADLYAVTRLLNDQTRIAILEILMDGRFHTVSELAKYCKVKTNTASFHMTKLLEIGWLETHKQGRYRYYRLVDEQLAGLLEQLLILAPVKKHTTLMKSLEMERLIEARTCYNHLAGKLGVALLKYLCEQQLISRQKGHLIVTEKGLLFFRNWGIEVEKLQDPLCKDCLDWTERDFHLAGKLGNAIYQTFRDNGWIESHPTDRSVTLSVKGRNRLPFLI</sequence>
<dbReference type="NCBIfam" id="NF033788">
    <property type="entry name" value="HTH_metalloreg"/>
    <property type="match status" value="1"/>
</dbReference>
<dbReference type="SMART" id="SM00418">
    <property type="entry name" value="HTH_ARSR"/>
    <property type="match status" value="1"/>
</dbReference>
<keyword evidence="4" id="KW-1185">Reference proteome</keyword>
<evidence type="ECO:0000259" key="2">
    <source>
        <dbReference type="PROSITE" id="PS50987"/>
    </source>
</evidence>
<dbReference type="InterPro" id="IPR052543">
    <property type="entry name" value="HTH_Metal-responsive_Reg"/>
</dbReference>
<dbReference type="CDD" id="cd00090">
    <property type="entry name" value="HTH_ARSR"/>
    <property type="match status" value="1"/>
</dbReference>
<evidence type="ECO:0000313" key="3">
    <source>
        <dbReference type="EMBL" id="EFI83700.1"/>
    </source>
</evidence>
<dbReference type="InterPro" id="IPR001845">
    <property type="entry name" value="HTH_ArsR_DNA-bd_dom"/>
</dbReference>
<reference evidence="3" key="1">
    <citation type="submission" date="2010-06" db="EMBL/GenBank/DDBJ databases">
        <authorList>
            <person name="Muzny D."/>
            <person name="Qin X."/>
            <person name="Buhay C."/>
            <person name="Dugan-Rocha S."/>
            <person name="Ding Y."/>
            <person name="Chen G."/>
            <person name="Hawes A."/>
            <person name="Holder M."/>
            <person name="Jhangiani S."/>
            <person name="Johnson A."/>
            <person name="Khan Z."/>
            <person name="Li Z."/>
            <person name="Liu W."/>
            <person name="Liu X."/>
            <person name="Perez L."/>
            <person name="Shen H."/>
            <person name="Wang Q."/>
            <person name="Watt J."/>
            <person name="Xi L."/>
            <person name="Xin Y."/>
            <person name="Zhou J."/>
            <person name="Deng J."/>
            <person name="Jiang H."/>
            <person name="Liu Y."/>
            <person name="Qu J."/>
            <person name="Song X.-Z."/>
            <person name="Zhang L."/>
            <person name="Villasana D."/>
            <person name="Johnson A."/>
            <person name="Liu J."/>
            <person name="Liyanage D."/>
            <person name="Lorensuhewa L."/>
            <person name="Robinson T."/>
            <person name="Song A."/>
            <person name="Song B.-B."/>
            <person name="Dinh H."/>
            <person name="Thornton R."/>
            <person name="Coyle M."/>
            <person name="Francisco L."/>
            <person name="Jackson L."/>
            <person name="Javaid M."/>
            <person name="Korchina V."/>
            <person name="Kovar C."/>
            <person name="Mata R."/>
            <person name="Mathew T."/>
            <person name="Ngo R."/>
            <person name="Nguyen L."/>
            <person name="Nguyen N."/>
            <person name="Okwuonu G."/>
            <person name="Ongeri F."/>
            <person name="Pham C."/>
            <person name="Simmons D."/>
            <person name="Wilczek-Boney K."/>
            <person name="Hale W."/>
            <person name="Jakkamsetti A."/>
            <person name="Pham P."/>
            <person name="Ruth R."/>
            <person name="San Lucas F."/>
            <person name="Warren J."/>
            <person name="Zhang J."/>
            <person name="Zhao Z."/>
            <person name="Zhou C."/>
            <person name="Zhu D."/>
            <person name="Lee S."/>
            <person name="Bess C."/>
            <person name="Blankenburg K."/>
            <person name="Forbes L."/>
            <person name="Fu Q."/>
            <person name="Gubbala S."/>
            <person name="Hirani K."/>
            <person name="Jayaseelan J.C."/>
            <person name="Lara F."/>
            <person name="Munidasa M."/>
            <person name="Palculict T."/>
            <person name="Patil S."/>
            <person name="Pu L.-L."/>
            <person name="Saada N."/>
            <person name="Tang L."/>
            <person name="Weissenberger G."/>
            <person name="Zhu Y."/>
            <person name="Hemphill L."/>
            <person name="Shang Y."/>
            <person name="Youmans B."/>
            <person name="Ayvaz T."/>
            <person name="Ross M."/>
            <person name="Santibanez J."/>
            <person name="Aqrawi P."/>
            <person name="Gross S."/>
            <person name="Joshi V."/>
            <person name="Fowler G."/>
            <person name="Nazareth L."/>
            <person name="Reid J."/>
            <person name="Worley K."/>
            <person name="Petrosino J."/>
            <person name="Highlander S."/>
            <person name="Gibbs R."/>
        </authorList>
    </citation>
    <scope>NUCLEOTIDE SEQUENCE [LARGE SCALE GENOMIC DNA]</scope>
    <source>
        <strain evidence="3">DSM 20601</strain>
    </source>
</reference>
<name>D7UZD3_LISGR</name>
<dbReference type="PROSITE" id="PS50987">
    <property type="entry name" value="HTH_ARSR_2"/>
    <property type="match status" value="1"/>
</dbReference>
<evidence type="ECO:0000313" key="4">
    <source>
        <dbReference type="Proteomes" id="UP000010119"/>
    </source>
</evidence>
<dbReference type="InterPro" id="IPR011991">
    <property type="entry name" value="ArsR-like_HTH"/>
</dbReference>
<dbReference type="InterPro" id="IPR036388">
    <property type="entry name" value="WH-like_DNA-bd_sf"/>
</dbReference>
<dbReference type="AlphaFoldDB" id="D7UZD3"/>
<dbReference type="Gene3D" id="1.10.10.10">
    <property type="entry name" value="Winged helix-like DNA-binding domain superfamily/Winged helix DNA-binding domain"/>
    <property type="match status" value="1"/>
</dbReference>
<proteinExistence type="predicted"/>
<dbReference type="Pfam" id="PF01022">
    <property type="entry name" value="HTH_5"/>
    <property type="match status" value="1"/>
</dbReference>
<dbReference type="GO" id="GO:0097063">
    <property type="term" value="F:cadmium ion sensor activity"/>
    <property type="evidence" value="ECO:0007669"/>
    <property type="project" value="TreeGrafter"/>
</dbReference>
<dbReference type="eggNOG" id="COG0640">
    <property type="taxonomic scope" value="Bacteria"/>
</dbReference>
<evidence type="ECO:0000256" key="1">
    <source>
        <dbReference type="ARBA" id="ARBA00023125"/>
    </source>
</evidence>
<dbReference type="PANTHER" id="PTHR39168:SF1">
    <property type="entry name" value="TRANSCRIPTIONAL REGULATORY PROTEIN"/>
    <property type="match status" value="1"/>
</dbReference>
<keyword evidence="1" id="KW-0238">DNA-binding</keyword>
<dbReference type="GO" id="GO:0003700">
    <property type="term" value="F:DNA-binding transcription factor activity"/>
    <property type="evidence" value="ECO:0007669"/>
    <property type="project" value="InterPro"/>
</dbReference>
<gene>
    <name evidence="3" type="ORF">HMPREF0556_12385</name>
</gene>